<accession>A0A381KMB6</accession>
<dbReference type="InterPro" id="IPR011004">
    <property type="entry name" value="Trimer_LpxA-like_sf"/>
</dbReference>
<name>A0A381KMB6_CLODI</name>
<dbReference type="InterPro" id="IPR050484">
    <property type="entry name" value="Transf_Hexapept/Carb_Anhydrase"/>
</dbReference>
<dbReference type="GO" id="GO:0016740">
    <property type="term" value="F:transferase activity"/>
    <property type="evidence" value="ECO:0007669"/>
    <property type="project" value="UniProtKB-KW"/>
</dbReference>
<dbReference type="PANTHER" id="PTHR13061">
    <property type="entry name" value="DYNACTIN SUBUNIT P25"/>
    <property type="match status" value="1"/>
</dbReference>
<protein>
    <submittedName>
        <fullName evidence="1">Transferase</fullName>
    </submittedName>
</protein>
<keyword evidence="1" id="KW-0808">Transferase</keyword>
<organism evidence="1">
    <name type="scientific">Clostridioides difficile</name>
    <name type="common">Peptoclostridium difficile</name>
    <dbReference type="NCBI Taxonomy" id="1496"/>
    <lineage>
        <taxon>Bacteria</taxon>
        <taxon>Bacillati</taxon>
        <taxon>Bacillota</taxon>
        <taxon>Clostridia</taxon>
        <taxon>Peptostreptococcales</taxon>
        <taxon>Peptostreptococcaceae</taxon>
        <taxon>Clostridioides</taxon>
    </lineage>
</organism>
<sequence>MAKSADVIGNVKIGKDSSIWYNAVVRGDEGPITIGENTNIQDCSIVHGDTETIIGNNVTVGHRSIVHGCKISDNVLIGMVQ</sequence>
<dbReference type="AlphaFoldDB" id="A0A381KMB6"/>
<dbReference type="SUPFAM" id="SSF51161">
    <property type="entry name" value="Trimeric LpxA-like enzymes"/>
    <property type="match status" value="1"/>
</dbReference>
<reference evidence="1" key="1">
    <citation type="submission" date="2018-06" db="EMBL/GenBank/DDBJ databases">
        <authorList>
            <consortium name="Pathogen Informatics"/>
            <person name="Doyle S."/>
        </authorList>
    </citation>
    <scope>NUCLEOTIDE SEQUENCE</scope>
    <source>
        <strain evidence="1">NCTC13307</strain>
    </source>
</reference>
<gene>
    <name evidence="1" type="primary">yrdA</name>
    <name evidence="1" type="ORF">NCTC13307_04917</name>
</gene>
<dbReference type="EMBL" id="UFWD01000003">
    <property type="protein sequence ID" value="SUY83784.1"/>
    <property type="molecule type" value="Genomic_DNA"/>
</dbReference>
<evidence type="ECO:0000313" key="1">
    <source>
        <dbReference type="EMBL" id="SUY83784.1"/>
    </source>
</evidence>
<dbReference type="PANTHER" id="PTHR13061:SF29">
    <property type="entry name" value="GAMMA CARBONIC ANHYDRASE-LIKE 1, MITOCHONDRIAL-RELATED"/>
    <property type="match status" value="1"/>
</dbReference>
<proteinExistence type="predicted"/>
<dbReference type="Gene3D" id="2.160.10.10">
    <property type="entry name" value="Hexapeptide repeat proteins"/>
    <property type="match status" value="1"/>
</dbReference>